<dbReference type="SUPFAM" id="SSF53474">
    <property type="entry name" value="alpha/beta-Hydrolases"/>
    <property type="match status" value="1"/>
</dbReference>
<evidence type="ECO:0000256" key="1">
    <source>
        <dbReference type="ARBA" id="ARBA00022801"/>
    </source>
</evidence>
<dbReference type="InterPro" id="IPR013094">
    <property type="entry name" value="AB_hydrolase_3"/>
</dbReference>
<protein>
    <submittedName>
        <fullName evidence="3">Alpha/beta hydrolase fold-3 domain-containing protein</fullName>
    </submittedName>
</protein>
<dbReference type="Proteomes" id="UP000003250">
    <property type="component" value="Unassembled WGS sequence"/>
</dbReference>
<dbReference type="InterPro" id="IPR029058">
    <property type="entry name" value="AB_hydrolase_fold"/>
</dbReference>
<dbReference type="GO" id="GO:0016787">
    <property type="term" value="F:hydrolase activity"/>
    <property type="evidence" value="ECO:0007669"/>
    <property type="project" value="UniProtKB-KW"/>
</dbReference>
<reference evidence="3 4" key="1">
    <citation type="journal article" date="2012" name="J. Bacteriol.">
        <title>Draft Genome Sequence of Mesorhizobium alhagi CCNWXJ12-2T, a Novel Salt-Resistant Species Isolated from the Desert of Northwestern China.</title>
        <authorList>
            <person name="Zhou M."/>
            <person name="Chen W."/>
            <person name="Chen H."/>
            <person name="Wei G."/>
        </authorList>
    </citation>
    <scope>NUCLEOTIDE SEQUENCE [LARGE SCALE GENOMIC DNA]</scope>
    <source>
        <strain evidence="3 4">CCNWXJ12-2</strain>
    </source>
</reference>
<dbReference type="EMBL" id="AHAM01000254">
    <property type="protein sequence ID" value="EHK53840.1"/>
    <property type="molecule type" value="Genomic_DNA"/>
</dbReference>
<evidence type="ECO:0000259" key="2">
    <source>
        <dbReference type="Pfam" id="PF07859"/>
    </source>
</evidence>
<dbReference type="OrthoDB" id="9806180at2"/>
<keyword evidence="4" id="KW-1185">Reference proteome</keyword>
<dbReference type="RefSeq" id="WP_008839240.1">
    <property type="nucleotide sequence ID" value="NZ_AHAM01000254.1"/>
</dbReference>
<dbReference type="PATRIC" id="fig|1107882.3.peg.5486"/>
<evidence type="ECO:0000313" key="4">
    <source>
        <dbReference type="Proteomes" id="UP000003250"/>
    </source>
</evidence>
<dbReference type="Gene3D" id="3.40.50.1820">
    <property type="entry name" value="alpha/beta hydrolase"/>
    <property type="match status" value="1"/>
</dbReference>
<proteinExistence type="predicted"/>
<organism evidence="3 4">
    <name type="scientific">Mesorhizobium alhagi CCNWXJ12-2</name>
    <dbReference type="NCBI Taxonomy" id="1107882"/>
    <lineage>
        <taxon>Bacteria</taxon>
        <taxon>Pseudomonadati</taxon>
        <taxon>Pseudomonadota</taxon>
        <taxon>Alphaproteobacteria</taxon>
        <taxon>Hyphomicrobiales</taxon>
        <taxon>Phyllobacteriaceae</taxon>
        <taxon>Allomesorhizobium</taxon>
    </lineage>
</organism>
<dbReference type="Pfam" id="PF07859">
    <property type="entry name" value="Abhydrolase_3"/>
    <property type="match status" value="1"/>
</dbReference>
<dbReference type="PANTHER" id="PTHR48081">
    <property type="entry name" value="AB HYDROLASE SUPERFAMILY PROTEIN C4A8.06C"/>
    <property type="match status" value="1"/>
</dbReference>
<accession>H0HZN3</accession>
<keyword evidence="1 3" id="KW-0378">Hydrolase</keyword>
<gene>
    <name evidence="3" type="ORF">MAXJ12_28348</name>
</gene>
<dbReference type="AlphaFoldDB" id="H0HZN3"/>
<name>H0HZN3_9HYPH</name>
<sequence length="314" mass="33878">MAPDYRKLLDAEIWAFIDRINGFYPPEAIDWPIGKNREVYDRMSRAFHAGRPESVGTETTAIITPTHCIPIRIYRSAAPDAAAMVLYFHGGGFILGGLESHDDICAELCAGTGYTVVSVDYRLAPEHTGTAAFDDAVAAFEWAAATYRQPIVLAGESAGGNLAACLAHHVRGHVRAPAGQVLIYPGLGGDMAKGSYVTHAEAPLLTTSDVEFYHDVRTGGADVSTDPRYRPLAASDFSDLPPTVIFAAECDPLSSDGESYRDRVLAAGGRAHWLEEQGLIHGYLRARHMASRAGASFARIVEAVAALGRGEWRY</sequence>
<evidence type="ECO:0000313" key="3">
    <source>
        <dbReference type="EMBL" id="EHK53840.1"/>
    </source>
</evidence>
<dbReference type="InterPro" id="IPR050300">
    <property type="entry name" value="GDXG_lipolytic_enzyme"/>
</dbReference>
<feature type="domain" description="Alpha/beta hydrolase fold-3" evidence="2">
    <location>
        <begin position="85"/>
        <end position="284"/>
    </location>
</feature>
<dbReference type="PANTHER" id="PTHR48081:SF8">
    <property type="entry name" value="ALPHA_BETA HYDROLASE FOLD-3 DOMAIN-CONTAINING PROTEIN-RELATED"/>
    <property type="match status" value="1"/>
</dbReference>